<feature type="signal peptide" evidence="1">
    <location>
        <begin position="1"/>
        <end position="32"/>
    </location>
</feature>
<dbReference type="GO" id="GO:0004366">
    <property type="term" value="F:glycerol-3-phosphate O-acyltransferase activity"/>
    <property type="evidence" value="ECO:0007669"/>
    <property type="project" value="InterPro"/>
</dbReference>
<dbReference type="SMART" id="SM00563">
    <property type="entry name" value="PlsC"/>
    <property type="match status" value="1"/>
</dbReference>
<keyword evidence="4" id="KW-1185">Reference proteome</keyword>
<sequence>MALSLCILRLPCRLVQFLGLSLLVCLLSYADAFQPQRRPHSAFLTRPASGAARDDVRRLLRGREAGRSVSTSSSGPASSVVRHAGPSVAAAPVGSLQEAKKMIYAYVAENGGPSTSAIDAAAMENFMGFVDKYTAEVEKSGTLDPKEYLYIMTSVLKASRDMAGYEFEPYHTAIRQPLDLYKLGNDLFRPLVDLEKSKLEGVDQLQRVRELLDKGENVIFLSNHQSEADPQLMSLLFEHLGFPELGEKIVCVAGHRVTSDPLTIPFSMGRNLLCINSKRHLDNPPELKEEKQRQNIVSMQALSELLAKGGFLLWVAPSGGRDRPDENGEFVVAPFDPKAVQMFNVLAKKARTPTHFFPVSLWCHPVLPPPTTVSKELGEVRTVQRSPVGMAVLPELESPTAEKASRNHATEVAQQQVEEAYQRIRCDK</sequence>
<dbReference type="InterPro" id="IPR002123">
    <property type="entry name" value="Plipid/glycerol_acylTrfase"/>
</dbReference>
<dbReference type="OMA" id="EGRNIIW"/>
<name>A0A0G4G271_VITBC</name>
<dbReference type="PhylomeDB" id="A0A0G4G271"/>
<dbReference type="STRING" id="1169540.A0A0G4G271"/>
<gene>
    <name evidence="3" type="ORF">Vbra_9602</name>
</gene>
<dbReference type="EMBL" id="CDMY01000543">
    <property type="protein sequence ID" value="CEM21847.1"/>
    <property type="molecule type" value="Genomic_DNA"/>
</dbReference>
<keyword evidence="1" id="KW-0732">Signal</keyword>
<dbReference type="Pfam" id="PF01553">
    <property type="entry name" value="Acyltransferase"/>
    <property type="match status" value="1"/>
</dbReference>
<dbReference type="AlphaFoldDB" id="A0A0G4G271"/>
<reference evidence="3 4" key="1">
    <citation type="submission" date="2014-11" db="EMBL/GenBank/DDBJ databases">
        <authorList>
            <person name="Zhu J."/>
            <person name="Qi W."/>
            <person name="Song R."/>
        </authorList>
    </citation>
    <scope>NUCLEOTIDE SEQUENCE [LARGE SCALE GENOMIC DNA]</scope>
</reference>
<dbReference type="PANTHER" id="PTHR35695">
    <property type="entry name" value="GLYCEROL-3-PHOSPHATE ACYLTRANSFERASE, CHLOROPLASTIC"/>
    <property type="match status" value="1"/>
</dbReference>
<dbReference type="FunCoup" id="A0A0G4G271">
    <property type="interactions" value="26"/>
</dbReference>
<dbReference type="VEuPathDB" id="CryptoDB:Vbra_9602"/>
<proteinExistence type="predicted"/>
<dbReference type="InParanoid" id="A0A0G4G271"/>
<dbReference type="PANTHER" id="PTHR35695:SF1">
    <property type="entry name" value="GLYCEROL-3-PHOSPHATE ACYLTRANSFERASE, CHLOROPLASTIC"/>
    <property type="match status" value="1"/>
</dbReference>
<dbReference type="OrthoDB" id="524544at2759"/>
<dbReference type="InterPro" id="IPR016222">
    <property type="entry name" value="G3P_O-acylTrfase_chlp"/>
</dbReference>
<dbReference type="GO" id="GO:0006655">
    <property type="term" value="P:phosphatidylglycerol biosynthetic process"/>
    <property type="evidence" value="ECO:0007669"/>
    <property type="project" value="TreeGrafter"/>
</dbReference>
<evidence type="ECO:0000313" key="3">
    <source>
        <dbReference type="EMBL" id="CEM21847.1"/>
    </source>
</evidence>
<evidence type="ECO:0000256" key="1">
    <source>
        <dbReference type="SAM" id="SignalP"/>
    </source>
</evidence>
<evidence type="ECO:0000259" key="2">
    <source>
        <dbReference type="SMART" id="SM00563"/>
    </source>
</evidence>
<dbReference type="SUPFAM" id="SSF69593">
    <property type="entry name" value="Glycerol-3-phosphate (1)-acyltransferase"/>
    <property type="match status" value="1"/>
</dbReference>
<organism evidence="3 4">
    <name type="scientific">Vitrella brassicaformis (strain CCMP3155)</name>
    <dbReference type="NCBI Taxonomy" id="1169540"/>
    <lineage>
        <taxon>Eukaryota</taxon>
        <taxon>Sar</taxon>
        <taxon>Alveolata</taxon>
        <taxon>Colpodellida</taxon>
        <taxon>Vitrellaceae</taxon>
        <taxon>Vitrella</taxon>
    </lineage>
</organism>
<evidence type="ECO:0000313" key="4">
    <source>
        <dbReference type="Proteomes" id="UP000041254"/>
    </source>
</evidence>
<accession>A0A0G4G271</accession>
<dbReference type="Gene3D" id="3.40.1130.10">
    <property type="entry name" value="Glycerol-3-phosphate (1)-acyltransferase"/>
    <property type="match status" value="1"/>
</dbReference>
<feature type="domain" description="Phospholipid/glycerol acyltransferase" evidence="2">
    <location>
        <begin position="218"/>
        <end position="364"/>
    </location>
</feature>
<protein>
    <recommendedName>
        <fullName evidence="2">Phospholipid/glycerol acyltransferase domain-containing protein</fullName>
    </recommendedName>
</protein>
<feature type="chain" id="PRO_5005189402" description="Phospholipid/glycerol acyltransferase domain-containing protein" evidence="1">
    <location>
        <begin position="33"/>
        <end position="428"/>
    </location>
</feature>
<dbReference type="Proteomes" id="UP000041254">
    <property type="component" value="Unassembled WGS sequence"/>
</dbReference>